<evidence type="ECO:0000256" key="3">
    <source>
        <dbReference type="ARBA" id="ARBA00023002"/>
    </source>
</evidence>
<dbReference type="Pfam" id="PF00171">
    <property type="entry name" value="Aldedh"/>
    <property type="match status" value="1"/>
</dbReference>
<dbReference type="PANTHER" id="PTHR43217:SF1">
    <property type="entry name" value="SUCCINATE SEMIALDEHYDE DEHYDROGENASE [NAD(P)+] SAD"/>
    <property type="match status" value="1"/>
</dbReference>
<dbReference type="InterPro" id="IPR044148">
    <property type="entry name" value="ALDH_GabD1-like"/>
</dbReference>
<dbReference type="InterPro" id="IPR016160">
    <property type="entry name" value="Ald_DH_CS_CYS"/>
</dbReference>
<dbReference type="EMBL" id="OX458333">
    <property type="protein sequence ID" value="CAI8822477.1"/>
    <property type="molecule type" value="Genomic_DNA"/>
</dbReference>
<evidence type="ECO:0000313" key="6">
    <source>
        <dbReference type="Proteomes" id="UP001162030"/>
    </source>
</evidence>
<dbReference type="PROSITE" id="PS00070">
    <property type="entry name" value="ALDEHYDE_DEHYDR_CYS"/>
    <property type="match status" value="1"/>
</dbReference>
<evidence type="ECO:0000256" key="1">
    <source>
        <dbReference type="ARBA" id="ARBA00009986"/>
    </source>
</evidence>
<dbReference type="Proteomes" id="UP001162030">
    <property type="component" value="Chromosome"/>
</dbReference>
<proteinExistence type="inferred from homology"/>
<evidence type="ECO:0000259" key="4">
    <source>
        <dbReference type="Pfam" id="PF00171"/>
    </source>
</evidence>
<dbReference type="PANTHER" id="PTHR43217">
    <property type="entry name" value="SUCCINATE SEMIALDEHYDE DEHYDROGENASE [NAD(P)+] SAD"/>
    <property type="match status" value="1"/>
</dbReference>
<dbReference type="InterPro" id="IPR047110">
    <property type="entry name" value="GABD/Sad-like"/>
</dbReference>
<reference evidence="5 6" key="1">
    <citation type="submission" date="2023-03" db="EMBL/GenBank/DDBJ databases">
        <authorList>
            <person name="Pearce D."/>
        </authorList>
    </citation>
    <scope>NUCLEOTIDE SEQUENCE [LARGE SCALE GENOMIC DNA]</scope>
    <source>
        <strain evidence="5">Msz</strain>
    </source>
</reference>
<keyword evidence="2" id="KW-0521">NADP</keyword>
<organism evidence="5 6">
    <name type="scientific">Methylocaldum szegediense</name>
    <dbReference type="NCBI Taxonomy" id="73780"/>
    <lineage>
        <taxon>Bacteria</taxon>
        <taxon>Pseudomonadati</taxon>
        <taxon>Pseudomonadota</taxon>
        <taxon>Gammaproteobacteria</taxon>
        <taxon>Methylococcales</taxon>
        <taxon>Methylococcaceae</taxon>
        <taxon>Methylocaldum</taxon>
    </lineage>
</organism>
<keyword evidence="6" id="KW-1185">Reference proteome</keyword>
<evidence type="ECO:0000256" key="2">
    <source>
        <dbReference type="ARBA" id="ARBA00022857"/>
    </source>
</evidence>
<gene>
    <name evidence="5" type="primary">sad</name>
    <name evidence="5" type="ORF">MSZNOR_1989</name>
</gene>
<feature type="domain" description="Aldehyde dehydrogenase" evidence="4">
    <location>
        <begin position="5"/>
        <end position="451"/>
    </location>
</feature>
<dbReference type="InterPro" id="IPR015590">
    <property type="entry name" value="Aldehyde_DH_dom"/>
</dbReference>
<dbReference type="Gene3D" id="3.40.605.10">
    <property type="entry name" value="Aldehyde Dehydrogenase, Chain A, domain 1"/>
    <property type="match status" value="1"/>
</dbReference>
<protein>
    <submittedName>
        <fullName evidence="5">Succinate semialdehyde dehydrogenase [NAD(P)+] Sad</fullName>
        <ecNumber evidence="5">1.2.1.16</ecNumber>
    </submittedName>
</protein>
<dbReference type="SUPFAM" id="SSF53720">
    <property type="entry name" value="ALDH-like"/>
    <property type="match status" value="1"/>
</dbReference>
<accession>A0ABM9I1N6</accession>
<dbReference type="EC" id="1.2.1.16" evidence="5"/>
<dbReference type="InterPro" id="IPR016162">
    <property type="entry name" value="Ald_DH_N"/>
</dbReference>
<dbReference type="RefSeq" id="WP_026611895.1">
    <property type="nucleotide sequence ID" value="NZ_OX458333.1"/>
</dbReference>
<comment type="similarity">
    <text evidence="1">Belongs to the aldehyde dehydrogenase family.</text>
</comment>
<dbReference type="GO" id="GO:0009013">
    <property type="term" value="F:succinate-semialdehyde dehydrogenase [NAD(P)+] activity"/>
    <property type="evidence" value="ECO:0007669"/>
    <property type="project" value="UniProtKB-EC"/>
</dbReference>
<keyword evidence="3 5" id="KW-0560">Oxidoreductase</keyword>
<name>A0ABM9I1N6_9GAMM</name>
<sequence length="454" mass="50333">MDYISINPATGETLKRYTTWTEDELEQAMRQTAEAAPAWQSTRVGERCERLKAIAAELRNGLDAYASKITLEMGKPIQEARAEIEKCAWVSEYFAENAERFLRDEPAETDASRSYVTFQPLGTILGIMPWNFPFWQVFRSGIPALAAGNCVLLKHAWNVPQCAEAVEELFRRSDFPAGVFQWLRISHAQSEKLIDDARIHAISLTGSERAGKRIASLAGASIKKTVLELGGSDPFVVLADADLELAATTALTARFQNCGQSCVAAKRFILVDAIADEFLELFKHKVQSLTVGDPSWEETRIGPMARSDLRDSLHRLVAESIRQGAVPVLGCKPVEGPGYFYEPSILDQVTPGMPAYEEELFGPVAVVVRVRDEQEALTMANRHRYGLGASVWTRDPRKGEDFARRFQCGAAFVNGLVKSDPRVPIGGVKNSGYGRELSIYGLREFVNIKTVWIG</sequence>
<dbReference type="CDD" id="cd07100">
    <property type="entry name" value="ALDH_SSADH1_GabD1"/>
    <property type="match status" value="1"/>
</dbReference>
<evidence type="ECO:0000313" key="5">
    <source>
        <dbReference type="EMBL" id="CAI8822477.1"/>
    </source>
</evidence>
<dbReference type="Gene3D" id="3.40.309.10">
    <property type="entry name" value="Aldehyde Dehydrogenase, Chain A, domain 2"/>
    <property type="match status" value="1"/>
</dbReference>
<dbReference type="InterPro" id="IPR016163">
    <property type="entry name" value="Ald_DH_C"/>
</dbReference>
<dbReference type="InterPro" id="IPR016161">
    <property type="entry name" value="Ald_DH/histidinol_DH"/>
</dbReference>